<comment type="similarity">
    <text evidence="1">Belongs to the universal stress protein A family.</text>
</comment>
<dbReference type="PANTHER" id="PTHR46268:SF15">
    <property type="entry name" value="UNIVERSAL STRESS PROTEIN HP_0031"/>
    <property type="match status" value="1"/>
</dbReference>
<evidence type="ECO:0000256" key="1">
    <source>
        <dbReference type="ARBA" id="ARBA00008791"/>
    </source>
</evidence>
<dbReference type="SUPFAM" id="SSF52402">
    <property type="entry name" value="Adenine nucleotide alpha hydrolases-like"/>
    <property type="match status" value="2"/>
</dbReference>
<dbReference type="CDD" id="cd00293">
    <property type="entry name" value="USP-like"/>
    <property type="match status" value="1"/>
</dbReference>
<evidence type="ECO:0000313" key="3">
    <source>
        <dbReference type="EMBL" id="MBB5719329.1"/>
    </source>
</evidence>
<dbReference type="EMBL" id="JACIJI010000004">
    <property type="protein sequence ID" value="MBB5719329.1"/>
    <property type="molecule type" value="Genomic_DNA"/>
</dbReference>
<feature type="domain" description="UspA" evidence="2">
    <location>
        <begin position="220"/>
        <end position="268"/>
    </location>
</feature>
<dbReference type="Pfam" id="PF00582">
    <property type="entry name" value="Usp"/>
    <property type="match status" value="1"/>
</dbReference>
<dbReference type="InterPro" id="IPR006016">
    <property type="entry name" value="UspA"/>
</dbReference>
<accession>A0A840Z0N1</accession>
<gene>
    <name evidence="3" type="ORF">FHR23_002270</name>
</gene>
<organism evidence="3 4">
    <name type="scientific">Stakelama sediminis</name>
    <dbReference type="NCBI Taxonomy" id="463200"/>
    <lineage>
        <taxon>Bacteria</taxon>
        <taxon>Pseudomonadati</taxon>
        <taxon>Pseudomonadota</taxon>
        <taxon>Alphaproteobacteria</taxon>
        <taxon>Sphingomonadales</taxon>
        <taxon>Sphingomonadaceae</taxon>
        <taxon>Stakelama</taxon>
    </lineage>
</organism>
<evidence type="ECO:0000313" key="4">
    <source>
        <dbReference type="Proteomes" id="UP000554342"/>
    </source>
</evidence>
<comment type="caution">
    <text evidence="3">The sequence shown here is derived from an EMBL/GenBank/DDBJ whole genome shotgun (WGS) entry which is preliminary data.</text>
</comment>
<dbReference type="AlphaFoldDB" id="A0A840Z0N1"/>
<reference evidence="3 4" key="1">
    <citation type="submission" date="2020-08" db="EMBL/GenBank/DDBJ databases">
        <title>Genomic Encyclopedia of Type Strains, Phase IV (KMG-IV): sequencing the most valuable type-strain genomes for metagenomic binning, comparative biology and taxonomic classification.</title>
        <authorList>
            <person name="Goeker M."/>
        </authorList>
    </citation>
    <scope>NUCLEOTIDE SEQUENCE [LARGE SCALE GENOMIC DNA]</scope>
    <source>
        <strain evidence="3 4">DSM 27203</strain>
    </source>
</reference>
<proteinExistence type="inferred from homology"/>
<sequence length="268" mass="29570">MKSIMLHVHKDDGQESRLQVALDIARAMDGHVTCMQAAPYDYMVLGDPYFGVLPPEFRREAEEALAAFRKTIETRMNAEDVPWDWQTVSGMDLDVLVQRSGLADLVVISRRVRQEEGVEPISEAADIAVNARAPVLVVPPKVRSFDCTGTMVVAWNGSPEAAAALRSAMPLLARASDVKILTVGEIDMFFTPEEAARYIGGYGIEPQITHLPHGDDMVSDILMGAAQDMDAKLMVMGAFSHSRVRERLFGGVTQRMLDRTEVPLLMAR</sequence>
<evidence type="ECO:0000259" key="2">
    <source>
        <dbReference type="Pfam" id="PF00582"/>
    </source>
</evidence>
<protein>
    <submittedName>
        <fullName evidence="3">Nucleotide-binding universal stress UspA family protein</fullName>
    </submittedName>
</protein>
<dbReference type="PANTHER" id="PTHR46268">
    <property type="entry name" value="STRESS RESPONSE PROTEIN NHAX"/>
    <property type="match status" value="1"/>
</dbReference>
<keyword evidence="4" id="KW-1185">Reference proteome</keyword>
<dbReference type="RefSeq" id="WP_184003988.1">
    <property type="nucleotide sequence ID" value="NZ_BAABIF010000001.1"/>
</dbReference>
<name>A0A840Z0N1_9SPHN</name>
<dbReference type="Proteomes" id="UP000554342">
    <property type="component" value="Unassembled WGS sequence"/>
</dbReference>
<dbReference type="Gene3D" id="3.40.50.12370">
    <property type="match status" value="1"/>
</dbReference>